<gene>
    <name evidence="2" type="ORF">OMM_06553</name>
</gene>
<protein>
    <submittedName>
        <fullName evidence="2">Uncharacterized protein</fullName>
    </submittedName>
</protein>
<feature type="transmembrane region" description="Helical" evidence="1">
    <location>
        <begin position="31"/>
        <end position="52"/>
    </location>
</feature>
<evidence type="ECO:0000313" key="3">
    <source>
        <dbReference type="Proteomes" id="UP000189670"/>
    </source>
</evidence>
<keyword evidence="1" id="KW-1133">Transmembrane helix</keyword>
<name>A0A1V1PGM8_9BACT</name>
<evidence type="ECO:0000256" key="1">
    <source>
        <dbReference type="SAM" id="Phobius"/>
    </source>
</evidence>
<organism evidence="2 3">
    <name type="scientific">Candidatus Magnetoglobus multicellularis str. Araruama</name>
    <dbReference type="NCBI Taxonomy" id="890399"/>
    <lineage>
        <taxon>Bacteria</taxon>
        <taxon>Pseudomonadati</taxon>
        <taxon>Thermodesulfobacteriota</taxon>
        <taxon>Desulfobacteria</taxon>
        <taxon>Desulfobacterales</taxon>
        <taxon>Desulfobacteraceae</taxon>
        <taxon>Candidatus Magnetoglobus</taxon>
    </lineage>
</organism>
<keyword evidence="1" id="KW-0812">Transmembrane</keyword>
<accession>A0A1V1PGM8</accession>
<evidence type="ECO:0000313" key="2">
    <source>
        <dbReference type="EMBL" id="ETR74061.1"/>
    </source>
</evidence>
<proteinExistence type="predicted"/>
<sequence length="132" mass="15381">METTIIKFDWTLLWPNLSALFAGQIDSTDGFSAFIVLALWCIFFWALILVAWKAHNARRIINQFRSFIQGITPDEFVKKRRDMMNAAKRLPNGFGQLWIDFDRSLVASKDGQRLYRTLDAAYFLMRDPCPQV</sequence>
<reference evidence="3" key="1">
    <citation type="submission" date="2012-11" db="EMBL/GenBank/DDBJ databases">
        <authorList>
            <person name="Lucero-Rivera Y.E."/>
            <person name="Tovar-Ramirez D."/>
        </authorList>
    </citation>
    <scope>NUCLEOTIDE SEQUENCE [LARGE SCALE GENOMIC DNA]</scope>
    <source>
        <strain evidence="3">Araruama</strain>
    </source>
</reference>
<dbReference type="AlphaFoldDB" id="A0A1V1PGM8"/>
<comment type="caution">
    <text evidence="2">The sequence shown here is derived from an EMBL/GenBank/DDBJ whole genome shotgun (WGS) entry which is preliminary data.</text>
</comment>
<dbReference type="EMBL" id="ATBP01000024">
    <property type="protein sequence ID" value="ETR74061.1"/>
    <property type="molecule type" value="Genomic_DNA"/>
</dbReference>
<dbReference type="Proteomes" id="UP000189670">
    <property type="component" value="Unassembled WGS sequence"/>
</dbReference>
<keyword evidence="1" id="KW-0472">Membrane</keyword>